<dbReference type="SUPFAM" id="SSF88659">
    <property type="entry name" value="Sigma3 and sigma4 domains of RNA polymerase sigma factors"/>
    <property type="match status" value="2"/>
</dbReference>
<evidence type="ECO:0000259" key="8">
    <source>
        <dbReference type="Pfam" id="PF04545"/>
    </source>
</evidence>
<dbReference type="CDD" id="cd06171">
    <property type="entry name" value="Sigma70_r4"/>
    <property type="match status" value="1"/>
</dbReference>
<dbReference type="InterPro" id="IPR050239">
    <property type="entry name" value="Sigma-70_RNA_pol_init_factors"/>
</dbReference>
<evidence type="ECO:0000256" key="3">
    <source>
        <dbReference type="ARBA" id="ARBA00023125"/>
    </source>
</evidence>
<dbReference type="SUPFAM" id="SSF88946">
    <property type="entry name" value="Sigma2 domain of RNA polymerase sigma factors"/>
    <property type="match status" value="1"/>
</dbReference>
<dbReference type="InterPro" id="IPR000943">
    <property type="entry name" value="RNA_pol_sigma70"/>
</dbReference>
<feature type="domain" description="RNA polymerase sigma-70 region 1.2" evidence="5">
    <location>
        <begin position="12"/>
        <end position="37"/>
    </location>
</feature>
<dbReference type="Pfam" id="PF04539">
    <property type="entry name" value="Sigma70_r3"/>
    <property type="match status" value="1"/>
</dbReference>
<sequence>MVKERSSNFDSDPLKTYLHEISSITPLSREEEQRLARLGDEKSLHKLVERNLKYVVMVAHHYKGLGVSLADLINEGNLGMIEASRRFDPDRGVKFITYAVWWVRQSILRALAEQSRAVRLPVKQAGLLKKIACAIGELSFELKREPAMDEIANKIGIKLKALETIMWVYRGYMSLDTPLSDEEGSASFIDMLESDPEHSVEADFFRLCLHHDVDMLLGKLKKREEEVLRMRYGFDEPPMTLEKIGRKLNLTRERVRQIEKVAKGKMRSKSQIKILEDYLR</sequence>
<evidence type="ECO:0000259" key="5">
    <source>
        <dbReference type="Pfam" id="PF00140"/>
    </source>
</evidence>
<evidence type="ECO:0000256" key="4">
    <source>
        <dbReference type="ARBA" id="ARBA00023163"/>
    </source>
</evidence>
<feature type="domain" description="RNA polymerase sigma-70 region 2" evidence="7">
    <location>
        <begin position="47"/>
        <end position="116"/>
    </location>
</feature>
<dbReference type="Gene3D" id="1.10.10.10">
    <property type="entry name" value="Winged helix-like DNA-binding domain superfamily/Winged helix DNA-binding domain"/>
    <property type="match status" value="2"/>
</dbReference>
<evidence type="ECO:0000259" key="6">
    <source>
        <dbReference type="Pfam" id="PF04539"/>
    </source>
</evidence>
<proteinExistence type="predicted"/>
<evidence type="ECO:0000313" key="9">
    <source>
        <dbReference type="EMBL" id="VAX15114.1"/>
    </source>
</evidence>
<dbReference type="EMBL" id="UOGC01000003">
    <property type="protein sequence ID" value="VAX15114.1"/>
    <property type="molecule type" value="Genomic_DNA"/>
</dbReference>
<reference evidence="9" key="1">
    <citation type="submission" date="2018-06" db="EMBL/GenBank/DDBJ databases">
        <authorList>
            <person name="Zhirakovskaya E."/>
        </authorList>
    </citation>
    <scope>NUCLEOTIDE SEQUENCE</scope>
</reference>
<name>A0A3B1BTD8_9ZZZZ</name>
<dbReference type="PRINTS" id="PR00046">
    <property type="entry name" value="SIGMA70FCT"/>
</dbReference>
<dbReference type="GO" id="GO:0016987">
    <property type="term" value="F:sigma factor activity"/>
    <property type="evidence" value="ECO:0007669"/>
    <property type="project" value="UniProtKB-KW"/>
</dbReference>
<dbReference type="AlphaFoldDB" id="A0A3B1BTD8"/>
<dbReference type="GO" id="GO:0003677">
    <property type="term" value="F:DNA binding"/>
    <property type="evidence" value="ECO:0007669"/>
    <property type="project" value="UniProtKB-KW"/>
</dbReference>
<gene>
    <name evidence="9" type="ORF">MNBD_NITROSPINAE01-1479</name>
</gene>
<dbReference type="GO" id="GO:0006352">
    <property type="term" value="P:DNA-templated transcription initiation"/>
    <property type="evidence" value="ECO:0007669"/>
    <property type="project" value="InterPro"/>
</dbReference>
<evidence type="ECO:0000259" key="7">
    <source>
        <dbReference type="Pfam" id="PF04542"/>
    </source>
</evidence>
<feature type="domain" description="RNA polymerase sigma-70 region 4" evidence="8">
    <location>
        <begin position="216"/>
        <end position="267"/>
    </location>
</feature>
<evidence type="ECO:0000256" key="1">
    <source>
        <dbReference type="ARBA" id="ARBA00023015"/>
    </source>
</evidence>
<dbReference type="InterPro" id="IPR007627">
    <property type="entry name" value="RNA_pol_sigma70_r2"/>
</dbReference>
<dbReference type="NCBIfam" id="TIGR02937">
    <property type="entry name" value="sigma70-ECF"/>
    <property type="match status" value="1"/>
</dbReference>
<dbReference type="Pfam" id="PF04542">
    <property type="entry name" value="Sigma70_r2"/>
    <property type="match status" value="1"/>
</dbReference>
<dbReference type="InterPro" id="IPR007630">
    <property type="entry name" value="RNA_pol_sigma70_r4"/>
</dbReference>
<evidence type="ECO:0000256" key="2">
    <source>
        <dbReference type="ARBA" id="ARBA00023082"/>
    </source>
</evidence>
<dbReference type="PANTHER" id="PTHR30603">
    <property type="entry name" value="RNA POLYMERASE SIGMA FACTOR RPO"/>
    <property type="match status" value="1"/>
</dbReference>
<keyword evidence="1" id="KW-0805">Transcription regulation</keyword>
<keyword evidence="4" id="KW-0804">Transcription</keyword>
<dbReference type="InterPro" id="IPR014284">
    <property type="entry name" value="RNA_pol_sigma-70_dom"/>
</dbReference>
<keyword evidence="3" id="KW-0238">DNA-binding</keyword>
<dbReference type="InterPro" id="IPR036388">
    <property type="entry name" value="WH-like_DNA-bd_sf"/>
</dbReference>
<dbReference type="InterPro" id="IPR013325">
    <property type="entry name" value="RNA_pol_sigma_r2"/>
</dbReference>
<dbReference type="PANTHER" id="PTHR30603:SF47">
    <property type="entry name" value="RNA POLYMERASE SIGMA FACTOR SIGD, CHLOROPLASTIC"/>
    <property type="match status" value="1"/>
</dbReference>
<dbReference type="InterPro" id="IPR007624">
    <property type="entry name" value="RNA_pol_sigma70_r3"/>
</dbReference>
<dbReference type="Gene3D" id="1.20.120.1810">
    <property type="match status" value="1"/>
</dbReference>
<keyword evidence="2" id="KW-0731">Sigma factor</keyword>
<feature type="domain" description="RNA polymerase sigma-70 region 3" evidence="6">
    <location>
        <begin position="128"/>
        <end position="195"/>
    </location>
</feature>
<accession>A0A3B1BTD8</accession>
<dbReference type="PIRSF" id="PIRSF000770">
    <property type="entry name" value="RNA_pol_sigma-SigE/K"/>
    <property type="match status" value="1"/>
</dbReference>
<dbReference type="InterPro" id="IPR009042">
    <property type="entry name" value="RNA_pol_sigma70_r1_2"/>
</dbReference>
<protein>
    <submittedName>
        <fullName evidence="9">RNA polymerase sigma factor RpoD</fullName>
    </submittedName>
</protein>
<dbReference type="InterPro" id="IPR013324">
    <property type="entry name" value="RNA_pol_sigma_r3/r4-like"/>
</dbReference>
<dbReference type="Pfam" id="PF04545">
    <property type="entry name" value="Sigma70_r4"/>
    <property type="match status" value="1"/>
</dbReference>
<organism evidence="9">
    <name type="scientific">hydrothermal vent metagenome</name>
    <dbReference type="NCBI Taxonomy" id="652676"/>
    <lineage>
        <taxon>unclassified sequences</taxon>
        <taxon>metagenomes</taxon>
        <taxon>ecological metagenomes</taxon>
    </lineage>
</organism>
<dbReference type="Pfam" id="PF00140">
    <property type="entry name" value="Sigma70_r1_2"/>
    <property type="match status" value="1"/>
</dbReference>